<sequence>MHHIAAPVCIELVELAVDQLVDYVELFGSLVVDMVIAGDFNRHDQLWGGEDVSLERQGEADQIIGLMSEYALSSLLQRGTKTWQGEEHEEPAPWVKDTMGARVSVMFHKYGII</sequence>
<proteinExistence type="predicted"/>
<name>X0H2W1_FUSOX</name>
<dbReference type="Pfam" id="PF14529">
    <property type="entry name" value="Exo_endo_phos_2"/>
    <property type="match status" value="1"/>
</dbReference>
<gene>
    <name evidence="2" type="ORF">FOPG_17453</name>
</gene>
<feature type="domain" description="Endonuclease/exonuclease/phosphatase" evidence="1">
    <location>
        <begin position="18"/>
        <end position="85"/>
    </location>
</feature>
<accession>X0H2W1</accession>
<dbReference type="InterPro" id="IPR005135">
    <property type="entry name" value="Endo/exonuclease/phosphatase"/>
</dbReference>
<dbReference type="SUPFAM" id="SSF56219">
    <property type="entry name" value="DNase I-like"/>
    <property type="match status" value="1"/>
</dbReference>
<evidence type="ECO:0000313" key="2">
    <source>
        <dbReference type="EMBL" id="EXL66365.1"/>
    </source>
</evidence>
<reference evidence="2" key="1">
    <citation type="submission" date="2011-11" db="EMBL/GenBank/DDBJ databases">
        <title>The Genome Sequence of Fusarium oxysporum PHW808.</title>
        <authorList>
            <consortium name="The Broad Institute Genome Sequencing Platform"/>
            <person name="Ma L.-J."/>
            <person name="Gale L.R."/>
            <person name="Schwartz D.C."/>
            <person name="Zhou S."/>
            <person name="Corby-Kistler H."/>
            <person name="Young S.K."/>
            <person name="Zeng Q."/>
            <person name="Gargeya S."/>
            <person name="Fitzgerald M."/>
            <person name="Haas B."/>
            <person name="Abouelleil A."/>
            <person name="Alvarado L."/>
            <person name="Arachchi H.M."/>
            <person name="Berlin A."/>
            <person name="Brown A."/>
            <person name="Chapman S.B."/>
            <person name="Chen Z."/>
            <person name="Dunbar C."/>
            <person name="Freedman E."/>
            <person name="Gearin G."/>
            <person name="Goldberg J."/>
            <person name="Griggs A."/>
            <person name="Gujja S."/>
            <person name="Heiman D."/>
            <person name="Howarth C."/>
            <person name="Larson L."/>
            <person name="Lui A."/>
            <person name="MacDonald P.J.P."/>
            <person name="Montmayeur A."/>
            <person name="Murphy C."/>
            <person name="Neiman D."/>
            <person name="Pearson M."/>
            <person name="Priest M."/>
            <person name="Roberts A."/>
            <person name="Saif S."/>
            <person name="Shea T."/>
            <person name="Shenoy N."/>
            <person name="Sisk P."/>
            <person name="Stolte C."/>
            <person name="Sykes S."/>
            <person name="Wortman J."/>
            <person name="Nusbaum C."/>
            <person name="Birren B."/>
        </authorList>
    </citation>
    <scope>NUCLEOTIDE SEQUENCE [LARGE SCALE GENOMIC DNA]</scope>
    <source>
        <strain evidence="2">54008</strain>
    </source>
</reference>
<dbReference type="GO" id="GO:0003824">
    <property type="term" value="F:catalytic activity"/>
    <property type="evidence" value="ECO:0007669"/>
    <property type="project" value="InterPro"/>
</dbReference>
<dbReference type="InterPro" id="IPR036691">
    <property type="entry name" value="Endo/exonu/phosph_ase_sf"/>
</dbReference>
<dbReference type="EMBL" id="JH659043">
    <property type="protein sequence ID" value="EXL66365.1"/>
    <property type="molecule type" value="Genomic_DNA"/>
</dbReference>
<evidence type="ECO:0000259" key="1">
    <source>
        <dbReference type="Pfam" id="PF14529"/>
    </source>
</evidence>
<organism evidence="2">
    <name type="scientific">Fusarium oxysporum f. sp. conglutinans race 2 54008</name>
    <dbReference type="NCBI Taxonomy" id="1089457"/>
    <lineage>
        <taxon>Eukaryota</taxon>
        <taxon>Fungi</taxon>
        <taxon>Dikarya</taxon>
        <taxon>Ascomycota</taxon>
        <taxon>Pezizomycotina</taxon>
        <taxon>Sordariomycetes</taxon>
        <taxon>Hypocreomycetidae</taxon>
        <taxon>Hypocreales</taxon>
        <taxon>Nectriaceae</taxon>
        <taxon>Fusarium</taxon>
        <taxon>Fusarium oxysporum species complex</taxon>
    </lineage>
</organism>
<dbReference type="Proteomes" id="UP000030676">
    <property type="component" value="Unassembled WGS sequence"/>
</dbReference>
<dbReference type="HOGENOM" id="CLU_2133649_0_0_1"/>
<reference evidence="2" key="2">
    <citation type="submission" date="2012-05" db="EMBL/GenBank/DDBJ databases">
        <title>The Genome Annotation of Fusarium oxysporum PHW808.</title>
        <authorList>
            <consortium name="The Broad Institute Genomics Platform"/>
            <person name="Ma L.-J."/>
            <person name="Corby-Kistler H."/>
            <person name="Broz K."/>
            <person name="Gale L.R."/>
            <person name="Jonkers W."/>
            <person name="O'Donnell K."/>
            <person name="Ploetz R."/>
            <person name="Steinberg C."/>
            <person name="Schwartz D.C."/>
            <person name="VanEtten H."/>
            <person name="Zhou S."/>
            <person name="Young S.K."/>
            <person name="Zeng Q."/>
            <person name="Gargeya S."/>
            <person name="Fitzgerald M."/>
            <person name="Abouelleil A."/>
            <person name="Alvarado L."/>
            <person name="Chapman S.B."/>
            <person name="Gainer-Dewar J."/>
            <person name="Goldberg J."/>
            <person name="Griggs A."/>
            <person name="Gujja S."/>
            <person name="Hansen M."/>
            <person name="Howarth C."/>
            <person name="Imamovic A."/>
            <person name="Ireland A."/>
            <person name="Larimer J."/>
            <person name="McCowan C."/>
            <person name="Murphy C."/>
            <person name="Pearson M."/>
            <person name="Poon T.W."/>
            <person name="Priest M."/>
            <person name="Roberts A."/>
            <person name="Saif S."/>
            <person name="Shea T."/>
            <person name="Sykes S."/>
            <person name="Wortman J."/>
            <person name="Nusbaum C."/>
            <person name="Birren B."/>
        </authorList>
    </citation>
    <scope>NUCLEOTIDE SEQUENCE</scope>
    <source>
        <strain evidence="2">54008</strain>
    </source>
</reference>
<protein>
    <recommendedName>
        <fullName evidence="1">Endonuclease/exonuclease/phosphatase domain-containing protein</fullName>
    </recommendedName>
</protein>
<dbReference type="AlphaFoldDB" id="X0H2W1"/>
<dbReference type="Gene3D" id="3.60.10.10">
    <property type="entry name" value="Endonuclease/exonuclease/phosphatase"/>
    <property type="match status" value="1"/>
</dbReference>